<proteinExistence type="inferred from homology"/>
<keyword evidence="6 8" id="KW-0472">Membrane</keyword>
<accession>A0A847RZ84</accession>
<dbReference type="RefSeq" id="WP_168872352.1">
    <property type="nucleotide sequence ID" value="NZ_JABAIA010000002.1"/>
</dbReference>
<dbReference type="Pfam" id="PF09594">
    <property type="entry name" value="GT87"/>
    <property type="match status" value="1"/>
</dbReference>
<keyword evidence="3" id="KW-0808">Transferase</keyword>
<evidence type="ECO:0000256" key="7">
    <source>
        <dbReference type="ARBA" id="ARBA00024033"/>
    </source>
</evidence>
<organism evidence="9 10">
    <name type="scientific">Chitinophaga varians</name>
    <dbReference type="NCBI Taxonomy" id="2202339"/>
    <lineage>
        <taxon>Bacteria</taxon>
        <taxon>Pseudomonadati</taxon>
        <taxon>Bacteroidota</taxon>
        <taxon>Chitinophagia</taxon>
        <taxon>Chitinophagales</taxon>
        <taxon>Chitinophagaceae</taxon>
        <taxon>Chitinophaga</taxon>
    </lineage>
</organism>
<evidence type="ECO:0000313" key="9">
    <source>
        <dbReference type="EMBL" id="NLR66425.1"/>
    </source>
</evidence>
<keyword evidence="10" id="KW-1185">Reference proteome</keyword>
<comment type="caution">
    <text evidence="9">The sequence shown here is derived from an EMBL/GenBank/DDBJ whole genome shotgun (WGS) entry which is preliminary data.</text>
</comment>
<feature type="transmembrane region" description="Helical" evidence="8">
    <location>
        <begin position="201"/>
        <end position="220"/>
    </location>
</feature>
<name>A0A847RZ84_9BACT</name>
<dbReference type="GO" id="GO:0016758">
    <property type="term" value="F:hexosyltransferase activity"/>
    <property type="evidence" value="ECO:0007669"/>
    <property type="project" value="InterPro"/>
</dbReference>
<evidence type="ECO:0000313" key="10">
    <source>
        <dbReference type="Proteomes" id="UP000570474"/>
    </source>
</evidence>
<evidence type="ECO:0000256" key="6">
    <source>
        <dbReference type="ARBA" id="ARBA00023136"/>
    </source>
</evidence>
<feature type="transmembrane region" description="Helical" evidence="8">
    <location>
        <begin position="264"/>
        <end position="285"/>
    </location>
</feature>
<dbReference type="InterPro" id="IPR018584">
    <property type="entry name" value="GT87"/>
</dbReference>
<protein>
    <submittedName>
        <fullName evidence="9">DUF2029 domain-containing protein</fullName>
    </submittedName>
</protein>
<feature type="transmembrane region" description="Helical" evidence="8">
    <location>
        <begin position="90"/>
        <end position="118"/>
    </location>
</feature>
<dbReference type="Proteomes" id="UP000570474">
    <property type="component" value="Unassembled WGS sequence"/>
</dbReference>
<keyword evidence="2" id="KW-1003">Cell membrane</keyword>
<feature type="transmembrane region" description="Helical" evidence="8">
    <location>
        <begin position="27"/>
        <end position="47"/>
    </location>
</feature>
<dbReference type="EMBL" id="JABAIA010000002">
    <property type="protein sequence ID" value="NLR66425.1"/>
    <property type="molecule type" value="Genomic_DNA"/>
</dbReference>
<keyword evidence="4 8" id="KW-0812">Transmembrane</keyword>
<comment type="similarity">
    <text evidence="7">Belongs to the glycosyltransferase 87 family.</text>
</comment>
<keyword evidence="5 8" id="KW-1133">Transmembrane helix</keyword>
<evidence type="ECO:0000256" key="1">
    <source>
        <dbReference type="ARBA" id="ARBA00004651"/>
    </source>
</evidence>
<feature type="transmembrane region" description="Helical" evidence="8">
    <location>
        <begin position="130"/>
        <end position="158"/>
    </location>
</feature>
<comment type="subcellular location">
    <subcellularLocation>
        <location evidence="1">Cell membrane</location>
        <topology evidence="1">Multi-pass membrane protein</topology>
    </subcellularLocation>
</comment>
<evidence type="ECO:0000256" key="5">
    <source>
        <dbReference type="ARBA" id="ARBA00022989"/>
    </source>
</evidence>
<evidence type="ECO:0000256" key="2">
    <source>
        <dbReference type="ARBA" id="ARBA00022475"/>
    </source>
</evidence>
<feature type="transmembrane region" description="Helical" evidence="8">
    <location>
        <begin position="291"/>
        <end position="308"/>
    </location>
</feature>
<evidence type="ECO:0000256" key="8">
    <source>
        <dbReference type="SAM" id="Phobius"/>
    </source>
</evidence>
<sequence>MPKQHLPTPVFSLSVANRLPSWFQRPLTVTVLYFIGTLVLFIQSLATQRYNNFIIFRSSWDHMLHHMPLYQLYPDTYFDYFLYHPTFPILFAPLAILPVTLGLFVWLMGSAGLFLYALRQLPVAANKRYIISWLLLLELLNAIQSSQTNPIMAALMLLTVINLDRSKPMLAALFTCICFFIKGYGAITGLVFLFYDRKLTYLSYCALFGIIGTVLPLVVMSPAELLQAYHDWFKLITSPVILEDGSVRGMIYAMLHLPQQSGGIIGKTVTALAFSGLVSALYFAWKNRPLHYHWIIAGYLLLWVVLFNQSTESPTYIMAVTGAVAGLMMLPERPLSVILLGLLVFVTSLCPTDLVPSFINKVAVNYQLKALPCLLVLLYFQYYLCFTQPDDTSRQRLAV</sequence>
<evidence type="ECO:0000256" key="3">
    <source>
        <dbReference type="ARBA" id="ARBA00022679"/>
    </source>
</evidence>
<reference evidence="9 10" key="1">
    <citation type="submission" date="2020-04" db="EMBL/GenBank/DDBJ databases">
        <authorList>
            <person name="Yin C."/>
        </authorList>
    </citation>
    <scope>NUCLEOTIDE SEQUENCE [LARGE SCALE GENOMIC DNA]</scope>
    <source>
        <strain evidence="9 10">Ae27</strain>
    </source>
</reference>
<dbReference type="AlphaFoldDB" id="A0A847RZ84"/>
<evidence type="ECO:0000256" key="4">
    <source>
        <dbReference type="ARBA" id="ARBA00022692"/>
    </source>
</evidence>
<feature type="transmembrane region" description="Helical" evidence="8">
    <location>
        <begin position="170"/>
        <end position="195"/>
    </location>
</feature>
<dbReference type="GO" id="GO:0005886">
    <property type="term" value="C:plasma membrane"/>
    <property type="evidence" value="ECO:0007669"/>
    <property type="project" value="UniProtKB-SubCell"/>
</dbReference>
<gene>
    <name evidence="9" type="ORF">HGH92_19105</name>
</gene>
<feature type="transmembrane region" description="Helical" evidence="8">
    <location>
        <begin position="337"/>
        <end position="359"/>
    </location>
</feature>